<organism evidence="2 3">
    <name type="scientific">Methylobacterium soli</name>
    <dbReference type="NCBI Taxonomy" id="553447"/>
    <lineage>
        <taxon>Bacteria</taxon>
        <taxon>Pseudomonadati</taxon>
        <taxon>Pseudomonadota</taxon>
        <taxon>Alphaproteobacteria</taxon>
        <taxon>Hyphomicrobiales</taxon>
        <taxon>Methylobacteriaceae</taxon>
        <taxon>Methylobacterium</taxon>
    </lineage>
</organism>
<dbReference type="Proteomes" id="UP000474159">
    <property type="component" value="Unassembled WGS sequence"/>
</dbReference>
<sequence length="112" mass="12062">MQFSNTTDAVWLILGPLCLALFLAWADRGLVGLRGKAARNERRRTTAMFLNSLSIAFVIAGLANSFLANDFFALIGLRTGTGLDRAVATWAAVLIGIVLHILARMALNGTED</sequence>
<feature type="transmembrane region" description="Helical" evidence="1">
    <location>
        <begin position="6"/>
        <end position="26"/>
    </location>
</feature>
<keyword evidence="3" id="KW-1185">Reference proteome</keyword>
<proteinExistence type="predicted"/>
<evidence type="ECO:0000256" key="1">
    <source>
        <dbReference type="SAM" id="Phobius"/>
    </source>
</evidence>
<dbReference type="AlphaFoldDB" id="A0A6L3SRX1"/>
<reference evidence="2 3" key="1">
    <citation type="submission" date="2019-09" db="EMBL/GenBank/DDBJ databases">
        <title>YIM 48816 draft genome.</title>
        <authorList>
            <person name="Jiang L."/>
        </authorList>
    </citation>
    <scope>NUCLEOTIDE SEQUENCE [LARGE SCALE GENOMIC DNA]</scope>
    <source>
        <strain evidence="2 3">YIM 48816</strain>
    </source>
</reference>
<name>A0A6L3SRX1_9HYPH</name>
<keyword evidence="1" id="KW-0812">Transmembrane</keyword>
<comment type="caution">
    <text evidence="2">The sequence shown here is derived from an EMBL/GenBank/DDBJ whole genome shotgun (WGS) entry which is preliminary data.</text>
</comment>
<gene>
    <name evidence="2" type="ORF">F6X53_24015</name>
</gene>
<accession>A0A6L3SRX1</accession>
<evidence type="ECO:0000313" key="2">
    <source>
        <dbReference type="EMBL" id="KAB1075900.1"/>
    </source>
</evidence>
<dbReference type="RefSeq" id="WP_151003050.1">
    <property type="nucleotide sequence ID" value="NZ_BPQY01000613.1"/>
</dbReference>
<keyword evidence="1" id="KW-0472">Membrane</keyword>
<evidence type="ECO:0000313" key="3">
    <source>
        <dbReference type="Proteomes" id="UP000474159"/>
    </source>
</evidence>
<protein>
    <submittedName>
        <fullName evidence="2">Uncharacterized protein</fullName>
    </submittedName>
</protein>
<keyword evidence="1" id="KW-1133">Transmembrane helix</keyword>
<dbReference type="EMBL" id="VZZK01000032">
    <property type="protein sequence ID" value="KAB1075900.1"/>
    <property type="molecule type" value="Genomic_DNA"/>
</dbReference>
<feature type="transmembrane region" description="Helical" evidence="1">
    <location>
        <begin position="87"/>
        <end position="107"/>
    </location>
</feature>
<feature type="transmembrane region" description="Helical" evidence="1">
    <location>
        <begin position="47"/>
        <end position="67"/>
    </location>
</feature>
<dbReference type="OrthoDB" id="8141173at2"/>